<comment type="caution">
    <text evidence="2">The sequence shown here is derived from an EMBL/GenBank/DDBJ whole genome shotgun (WGS) entry which is preliminary data.</text>
</comment>
<dbReference type="EMBL" id="MTYH01000027">
    <property type="protein sequence ID" value="PNP44838.1"/>
    <property type="molecule type" value="Genomic_DNA"/>
</dbReference>
<feature type="region of interest" description="Disordered" evidence="1">
    <location>
        <begin position="18"/>
        <end position="60"/>
    </location>
</feature>
<dbReference type="Proteomes" id="UP000236546">
    <property type="component" value="Unassembled WGS sequence"/>
</dbReference>
<evidence type="ECO:0000313" key="3">
    <source>
        <dbReference type="Proteomes" id="UP000236546"/>
    </source>
</evidence>
<reference evidence="2 3" key="1">
    <citation type="submission" date="2017-02" db="EMBL/GenBank/DDBJ databases">
        <title>Genomes of Trichoderma spp. with biocontrol activity.</title>
        <authorList>
            <person name="Gardiner D."/>
            <person name="Kazan K."/>
            <person name="Vos C."/>
            <person name="Harvey P."/>
        </authorList>
    </citation>
    <scope>NUCLEOTIDE SEQUENCE [LARGE SCALE GENOMIC DNA]</scope>
    <source>
        <strain evidence="2 3">A5MH</strain>
    </source>
</reference>
<evidence type="ECO:0000313" key="2">
    <source>
        <dbReference type="EMBL" id="PNP44838.1"/>
    </source>
</evidence>
<proteinExistence type="predicted"/>
<protein>
    <submittedName>
        <fullName evidence="2">Uncharacterized protein</fullName>
    </submittedName>
</protein>
<accession>A0A2K0TH31</accession>
<gene>
    <name evidence="2" type="ORF">TGAMA5MH_03251</name>
</gene>
<sequence length="84" mass="9367">MKDMSTTDLLARLERLESIVAAQGRERTEPPPSQRETPKNESERSTHPSPATVSRPVPPRLQRLTADALQLERTCSDQILTVSS</sequence>
<organism evidence="2 3">
    <name type="scientific">Trichoderma gamsii</name>
    <dbReference type="NCBI Taxonomy" id="398673"/>
    <lineage>
        <taxon>Eukaryota</taxon>
        <taxon>Fungi</taxon>
        <taxon>Dikarya</taxon>
        <taxon>Ascomycota</taxon>
        <taxon>Pezizomycotina</taxon>
        <taxon>Sordariomycetes</taxon>
        <taxon>Hypocreomycetidae</taxon>
        <taxon>Hypocreales</taxon>
        <taxon>Hypocreaceae</taxon>
        <taxon>Trichoderma</taxon>
    </lineage>
</organism>
<name>A0A2K0TH31_9HYPO</name>
<feature type="compositionally biased region" description="Basic and acidic residues" evidence="1">
    <location>
        <begin position="36"/>
        <end position="46"/>
    </location>
</feature>
<evidence type="ECO:0000256" key="1">
    <source>
        <dbReference type="SAM" id="MobiDB-lite"/>
    </source>
</evidence>
<dbReference type="AlphaFoldDB" id="A0A2K0TH31"/>